<dbReference type="Proteomes" id="UP000547444">
    <property type="component" value="Unassembled WGS sequence"/>
</dbReference>
<dbReference type="AlphaFoldDB" id="A0A7X5ZFU1"/>
<reference evidence="2 3" key="1">
    <citation type="submission" date="2020-03" db="EMBL/GenBank/DDBJ databases">
        <title>Sequencing the genomes of 1000 actinobacteria strains.</title>
        <authorList>
            <person name="Klenk H.-P."/>
        </authorList>
    </citation>
    <scope>NUCLEOTIDE SEQUENCE [LARGE SCALE GENOMIC DNA]</scope>
    <source>
        <strain evidence="2 3">DSM 44556</strain>
    </source>
</reference>
<gene>
    <name evidence="2" type="ORF">FHU31_005564</name>
</gene>
<name>A0A7X5ZFU1_9MYCO</name>
<evidence type="ECO:0000313" key="2">
    <source>
        <dbReference type="EMBL" id="NIH98545.1"/>
    </source>
</evidence>
<evidence type="ECO:0000256" key="1">
    <source>
        <dbReference type="SAM" id="MobiDB-lite"/>
    </source>
</evidence>
<dbReference type="EMBL" id="JAANOW010000004">
    <property type="protein sequence ID" value="NIH98545.1"/>
    <property type="molecule type" value="Genomic_DNA"/>
</dbReference>
<dbReference type="RefSeq" id="WP_167163974.1">
    <property type="nucleotide sequence ID" value="NZ_JAANOW010000004.1"/>
</dbReference>
<protein>
    <submittedName>
        <fullName evidence="2">Uncharacterized protein</fullName>
    </submittedName>
</protein>
<evidence type="ECO:0000313" key="3">
    <source>
        <dbReference type="Proteomes" id="UP000547444"/>
    </source>
</evidence>
<organism evidence="2 3">
    <name type="scientific">Mycolicibacterium fluoranthenivorans</name>
    <dbReference type="NCBI Taxonomy" id="258505"/>
    <lineage>
        <taxon>Bacteria</taxon>
        <taxon>Bacillati</taxon>
        <taxon>Actinomycetota</taxon>
        <taxon>Actinomycetes</taxon>
        <taxon>Mycobacteriales</taxon>
        <taxon>Mycobacteriaceae</taxon>
        <taxon>Mycolicibacterium</taxon>
    </lineage>
</organism>
<feature type="compositionally biased region" description="Polar residues" evidence="1">
    <location>
        <begin position="38"/>
        <end position="55"/>
    </location>
</feature>
<dbReference type="NCBIfam" id="NF045726">
    <property type="entry name" value="XXplasma_LP"/>
    <property type="match status" value="1"/>
</dbReference>
<sequence>MAKWIIGAVALVAVIAVTAVVAVSCTKSSGGSDKPTAAPTSGAPTSDFASANDTGPVSVITEDPSCAPWIPINNTLADAEGEWVNRDPNIPATLWSPTVQAQYAAAGEAMRNAADQVMQLTKVTTHRVMRELYEQYAAYARAYADRIPTYTPADDQLAMTAVAISTSLTDICQAISYGAAAARAPLVPAGPMPSNIAPVNESSKPSVFLQSYISNCNDWIAATNDFRAATAAWVALDPNIPAGKWSPEQRKANDDVIPIMNTSADRLQQIGEQIPNSVAQDFATLTVVYRRAIAKAIPSYTVADNHLYNATLHLSGILTSACKAEGPS</sequence>
<dbReference type="PROSITE" id="PS51257">
    <property type="entry name" value="PROKAR_LIPOPROTEIN"/>
    <property type="match status" value="1"/>
</dbReference>
<proteinExistence type="predicted"/>
<comment type="caution">
    <text evidence="2">The sequence shown here is derived from an EMBL/GenBank/DDBJ whole genome shotgun (WGS) entry which is preliminary data.</text>
</comment>
<dbReference type="InterPro" id="IPR054816">
    <property type="entry name" value="Lipoprotein_mollicutes-type_CS"/>
</dbReference>
<keyword evidence="3" id="KW-1185">Reference proteome</keyword>
<feature type="region of interest" description="Disordered" evidence="1">
    <location>
        <begin position="26"/>
        <end position="57"/>
    </location>
</feature>
<accession>A0A7X5ZFU1</accession>